<reference evidence="1" key="2">
    <citation type="journal article" date="2015" name="Data Brief">
        <title>Shoot transcriptome of the giant reed, Arundo donax.</title>
        <authorList>
            <person name="Barrero R.A."/>
            <person name="Guerrero F.D."/>
            <person name="Moolhuijzen P."/>
            <person name="Goolsby J.A."/>
            <person name="Tidwell J."/>
            <person name="Bellgard S.E."/>
            <person name="Bellgard M.I."/>
        </authorList>
    </citation>
    <scope>NUCLEOTIDE SEQUENCE</scope>
    <source>
        <tissue evidence="1">Shoot tissue taken approximately 20 cm above the soil surface</tissue>
    </source>
</reference>
<accession>A0A0A8ZWI8</accession>
<reference evidence="1" key="1">
    <citation type="submission" date="2014-09" db="EMBL/GenBank/DDBJ databases">
        <authorList>
            <person name="Magalhaes I.L.F."/>
            <person name="Oliveira U."/>
            <person name="Santos F.R."/>
            <person name="Vidigal T.H.D.A."/>
            <person name="Brescovit A.D."/>
            <person name="Santos A.J."/>
        </authorList>
    </citation>
    <scope>NUCLEOTIDE SEQUENCE</scope>
    <source>
        <tissue evidence="1">Shoot tissue taken approximately 20 cm above the soil surface</tissue>
    </source>
</reference>
<proteinExistence type="predicted"/>
<dbReference type="EMBL" id="GBRH01254126">
    <property type="protein sequence ID" value="JAD43769.1"/>
    <property type="molecule type" value="Transcribed_RNA"/>
</dbReference>
<dbReference type="AlphaFoldDB" id="A0A0A8ZWI8"/>
<evidence type="ECO:0000313" key="1">
    <source>
        <dbReference type="EMBL" id="JAD43769.1"/>
    </source>
</evidence>
<sequence>MSNLTSPFSNRKTLIFNYAHYKLAETMFHSSRHELINVARFVQIQLRISISYVRPIEGKLYRIHYHKV</sequence>
<organism evidence="1">
    <name type="scientific">Arundo donax</name>
    <name type="common">Giant reed</name>
    <name type="synonym">Donax arundinaceus</name>
    <dbReference type="NCBI Taxonomy" id="35708"/>
    <lineage>
        <taxon>Eukaryota</taxon>
        <taxon>Viridiplantae</taxon>
        <taxon>Streptophyta</taxon>
        <taxon>Embryophyta</taxon>
        <taxon>Tracheophyta</taxon>
        <taxon>Spermatophyta</taxon>
        <taxon>Magnoliopsida</taxon>
        <taxon>Liliopsida</taxon>
        <taxon>Poales</taxon>
        <taxon>Poaceae</taxon>
        <taxon>PACMAD clade</taxon>
        <taxon>Arundinoideae</taxon>
        <taxon>Arundineae</taxon>
        <taxon>Arundo</taxon>
    </lineage>
</organism>
<protein>
    <submittedName>
        <fullName evidence="1">Uncharacterized protein</fullName>
    </submittedName>
</protein>
<name>A0A0A8ZWI8_ARUDO</name>